<proteinExistence type="predicted"/>
<gene>
    <name evidence="1" type="ORF">C7400_14125</name>
</gene>
<evidence type="ECO:0000313" key="2">
    <source>
        <dbReference type="Proteomes" id="UP000247515"/>
    </source>
</evidence>
<keyword evidence="2" id="KW-1185">Reference proteome</keyword>
<accession>A0ABX5MFD7</accession>
<reference evidence="1 2" key="1">
    <citation type="submission" date="2018-05" db="EMBL/GenBank/DDBJ databases">
        <title>Genomic Encyclopedia of Type Strains, Phase IV (KMG-V): Genome sequencing to study the core and pangenomes of soil and plant-associated prokaryotes.</title>
        <authorList>
            <person name="Whitman W."/>
        </authorList>
    </citation>
    <scope>NUCLEOTIDE SEQUENCE [LARGE SCALE GENOMIC DNA]</scope>
    <source>
        <strain evidence="1 2">SIr-6563</strain>
    </source>
</reference>
<sequence length="182" mass="20187">MQLLFNVGASPTFRPNIPLPEGGEVIEEGAPGCQRNDKDASRIMAVKRVPDIGYVTLAYGARPCLTLHDDSAPFKRNRLVRLRYVGQRRHDPVAKKIRVGIALVGERGLPHMEHAGLTAQQVARQCFKPSPVNILLPQVNTALKEYLMLHSLPLHHCVPAIVIDRPIALSLQNNYVLAPNRN</sequence>
<protein>
    <submittedName>
        <fullName evidence="1">Uncharacterized protein</fullName>
    </submittedName>
</protein>
<name>A0ABX5MFD7_9BURK</name>
<comment type="caution">
    <text evidence="1">The sequence shown here is derived from an EMBL/GenBank/DDBJ whole genome shotgun (WGS) entry which is preliminary data.</text>
</comment>
<organism evidence="1 2">
    <name type="scientific">Paraburkholderia tropica</name>
    <dbReference type="NCBI Taxonomy" id="92647"/>
    <lineage>
        <taxon>Bacteria</taxon>
        <taxon>Pseudomonadati</taxon>
        <taxon>Pseudomonadota</taxon>
        <taxon>Betaproteobacteria</taxon>
        <taxon>Burkholderiales</taxon>
        <taxon>Burkholderiaceae</taxon>
        <taxon>Paraburkholderia</taxon>
    </lineage>
</organism>
<dbReference type="EMBL" id="QJJV01000041">
    <property type="protein sequence ID" value="PXX05462.1"/>
    <property type="molecule type" value="Genomic_DNA"/>
</dbReference>
<dbReference type="Proteomes" id="UP000247515">
    <property type="component" value="Unassembled WGS sequence"/>
</dbReference>
<evidence type="ECO:0000313" key="1">
    <source>
        <dbReference type="EMBL" id="PXX05462.1"/>
    </source>
</evidence>